<dbReference type="AlphaFoldDB" id="A0A6M3KLI1"/>
<accession>A0A6M3KLI1</accession>
<evidence type="ECO:0008006" key="2">
    <source>
        <dbReference type="Google" id="ProtNLM"/>
    </source>
</evidence>
<gene>
    <name evidence="1" type="ORF">MM415A00352_0021</name>
</gene>
<name>A0A6M3KLI1_9ZZZZ</name>
<protein>
    <recommendedName>
        <fullName evidence="2">Peptidase C39 domain-containing protein</fullName>
    </recommendedName>
</protein>
<sequence length="166" mass="19484">MKVEEDFKVEEIKLQFNPIKQPNNRTCVATCLAIIVGERTEYVLDWFQGNPSYTMEDAFIFLAHHGIYLGFFFRPIDDSFFTLDSNSEISLPLFPMKYRPCLLCVNSKRFMKKLHMVFWDGMDVLDPASGTKEDICSYEILEVWPLILTENRYNDLIHRRKLPTNG</sequence>
<proteinExistence type="predicted"/>
<dbReference type="EMBL" id="MT142499">
    <property type="protein sequence ID" value="QJA82919.1"/>
    <property type="molecule type" value="Genomic_DNA"/>
</dbReference>
<evidence type="ECO:0000313" key="1">
    <source>
        <dbReference type="EMBL" id="QJA82919.1"/>
    </source>
</evidence>
<reference evidence="1" key="1">
    <citation type="submission" date="2020-03" db="EMBL/GenBank/DDBJ databases">
        <title>The deep terrestrial virosphere.</title>
        <authorList>
            <person name="Holmfeldt K."/>
            <person name="Nilsson E."/>
            <person name="Simone D."/>
            <person name="Lopez-Fernandez M."/>
            <person name="Wu X."/>
            <person name="de Brujin I."/>
            <person name="Lundin D."/>
            <person name="Andersson A."/>
            <person name="Bertilsson S."/>
            <person name="Dopson M."/>
        </authorList>
    </citation>
    <scope>NUCLEOTIDE SEQUENCE</scope>
    <source>
        <strain evidence="1">MM415A00352</strain>
    </source>
</reference>
<organism evidence="1">
    <name type="scientific">viral metagenome</name>
    <dbReference type="NCBI Taxonomy" id="1070528"/>
    <lineage>
        <taxon>unclassified sequences</taxon>
        <taxon>metagenomes</taxon>
        <taxon>organismal metagenomes</taxon>
    </lineage>
</organism>